<reference evidence="1" key="2">
    <citation type="journal article" date="2015" name="Fish Shellfish Immunol.">
        <title>Early steps in the European eel (Anguilla anguilla)-Vibrio vulnificus interaction in the gills: Role of the RtxA13 toxin.</title>
        <authorList>
            <person name="Callol A."/>
            <person name="Pajuelo D."/>
            <person name="Ebbesson L."/>
            <person name="Teles M."/>
            <person name="MacKenzie S."/>
            <person name="Amaro C."/>
        </authorList>
    </citation>
    <scope>NUCLEOTIDE SEQUENCE</scope>
</reference>
<reference evidence="1" key="1">
    <citation type="submission" date="2014-11" db="EMBL/GenBank/DDBJ databases">
        <authorList>
            <person name="Amaro Gonzalez C."/>
        </authorList>
    </citation>
    <scope>NUCLEOTIDE SEQUENCE</scope>
</reference>
<dbReference type="EMBL" id="GBXM01065717">
    <property type="protein sequence ID" value="JAH42860.1"/>
    <property type="molecule type" value="Transcribed_RNA"/>
</dbReference>
<organism evidence="1">
    <name type="scientific">Anguilla anguilla</name>
    <name type="common">European freshwater eel</name>
    <name type="synonym">Muraena anguilla</name>
    <dbReference type="NCBI Taxonomy" id="7936"/>
    <lineage>
        <taxon>Eukaryota</taxon>
        <taxon>Metazoa</taxon>
        <taxon>Chordata</taxon>
        <taxon>Craniata</taxon>
        <taxon>Vertebrata</taxon>
        <taxon>Euteleostomi</taxon>
        <taxon>Actinopterygii</taxon>
        <taxon>Neopterygii</taxon>
        <taxon>Teleostei</taxon>
        <taxon>Anguilliformes</taxon>
        <taxon>Anguillidae</taxon>
        <taxon>Anguilla</taxon>
    </lineage>
</organism>
<proteinExistence type="predicted"/>
<protein>
    <submittedName>
        <fullName evidence="1">Uncharacterized protein</fullName>
    </submittedName>
</protein>
<dbReference type="AlphaFoldDB" id="A0A0E9SQC5"/>
<evidence type="ECO:0000313" key="1">
    <source>
        <dbReference type="EMBL" id="JAH42860.1"/>
    </source>
</evidence>
<sequence>MTFWGRQGETRAGIVRPQHSLEGLCMLLGWHKDGCCKPQENQKGLKPQCFEVLKRSVNVWRKSLLQQKGQLMAPVQDWICFP</sequence>
<accession>A0A0E9SQC5</accession>
<name>A0A0E9SQC5_ANGAN</name>